<dbReference type="PATRIC" id="fig|1003195.11.peg.6945"/>
<organism evidence="4 5">
    <name type="scientific">Streptantibioticus cattleyicolor (strain ATCC 35852 / DSM 46488 / JCM 4925 / NBRC 14057 / NRRL 8057)</name>
    <name type="common">Streptomyces cattleya</name>
    <dbReference type="NCBI Taxonomy" id="1003195"/>
    <lineage>
        <taxon>Bacteria</taxon>
        <taxon>Bacillati</taxon>
        <taxon>Actinomycetota</taxon>
        <taxon>Actinomycetes</taxon>
        <taxon>Kitasatosporales</taxon>
        <taxon>Streptomycetaceae</taxon>
        <taxon>Streptantibioticus</taxon>
    </lineage>
</organism>
<dbReference type="InterPro" id="IPR035328">
    <property type="entry name" value="DUF3048_C"/>
</dbReference>
<dbReference type="KEGG" id="scy:SCATT_55270"/>
<accession>F8JRL2</accession>
<dbReference type="InterPro" id="IPR021416">
    <property type="entry name" value="DUF3048_N"/>
</dbReference>
<keyword evidence="1" id="KW-1133">Transmembrane helix</keyword>
<evidence type="ECO:0000313" key="5">
    <source>
        <dbReference type="Proteomes" id="UP000007842"/>
    </source>
</evidence>
<sequence length="342" mass="35126">MVADSLARLRSWWTALPVRGRVALAGAVLTVVAGVVVAVVVLGTGGPRTRPAAPGGPVVSPLTGVPGAAGRVLAVKVDNVSFARPQTGLAAADVVYAAEVEGGLSRFLAVYDDRHLPPGDAIGPVRSARETDLEILRAYGRAAFVYSGALTGFLPVLAAADVVNCSPSQADAAFHRGPGAPPYNEYVSPAAALRHCPGAAPARDVGFRFGPAPDGGVAAGAYTARMPAASFTFTWSPAAGKYLVALDGTAGRTTDGGPLGAATVVVQKVAETTSPRGFMDSPGVRSPFAPTVGGGDAVVLRDGRRYDAAWSRPEPDGGTVFTFRGRRMTFRPGQVWVVLEPR</sequence>
<evidence type="ECO:0000256" key="1">
    <source>
        <dbReference type="SAM" id="Phobius"/>
    </source>
</evidence>
<dbReference type="STRING" id="1003195.SCATT_55270"/>
<feature type="transmembrane region" description="Helical" evidence="1">
    <location>
        <begin position="20"/>
        <end position="42"/>
    </location>
</feature>
<evidence type="ECO:0000313" key="4">
    <source>
        <dbReference type="EMBL" id="AEW97898.1"/>
    </source>
</evidence>
<proteinExistence type="predicted"/>
<gene>
    <name evidence="4" type="ordered locus">SCATT_55270</name>
</gene>
<reference evidence="5" key="1">
    <citation type="submission" date="2011-12" db="EMBL/GenBank/DDBJ databases">
        <title>Complete genome sequence of Streptomyces cattleya strain DSM 46488.</title>
        <authorList>
            <person name="Ou H.-Y."/>
            <person name="Li P."/>
            <person name="Zhao C."/>
            <person name="O'Hagan D."/>
            <person name="Deng Z."/>
        </authorList>
    </citation>
    <scope>NUCLEOTIDE SEQUENCE [LARGE SCALE GENOMIC DNA]</scope>
    <source>
        <strain evidence="5">ATCC 35852 / DSM 46488 / JCM 4925 / NBRC 14057 / NRRL 8057</strain>
    </source>
</reference>
<keyword evidence="1" id="KW-0472">Membrane</keyword>
<keyword evidence="5" id="KW-1185">Reference proteome</keyword>
<name>F8JRL2_STREN</name>
<dbReference type="HOGENOM" id="CLU_045984_1_0_11"/>
<dbReference type="OrthoDB" id="9779102at2"/>
<dbReference type="SUPFAM" id="SSF159774">
    <property type="entry name" value="YerB-like"/>
    <property type="match status" value="1"/>
</dbReference>
<dbReference type="KEGG" id="sct:SCAT_5525"/>
<keyword evidence="1" id="KW-0812">Transmembrane</keyword>
<feature type="domain" description="DUF3048" evidence="2">
    <location>
        <begin position="62"/>
        <end position="192"/>
    </location>
</feature>
<dbReference type="Gene3D" id="3.50.90.10">
    <property type="entry name" value="YerB-like"/>
    <property type="match status" value="1"/>
</dbReference>
<evidence type="ECO:0000259" key="3">
    <source>
        <dbReference type="Pfam" id="PF17479"/>
    </source>
</evidence>
<evidence type="ECO:0008006" key="6">
    <source>
        <dbReference type="Google" id="ProtNLM"/>
    </source>
</evidence>
<accession>G8WYC7</accession>
<dbReference type="EMBL" id="CP003219">
    <property type="protein sequence ID" value="AEW97898.1"/>
    <property type="molecule type" value="Genomic_DNA"/>
</dbReference>
<evidence type="ECO:0000259" key="2">
    <source>
        <dbReference type="Pfam" id="PF11258"/>
    </source>
</evidence>
<protein>
    <recommendedName>
        <fullName evidence="6">DUF3048 domain-containing protein</fullName>
    </recommendedName>
</protein>
<feature type="domain" description="DUF3048" evidence="3">
    <location>
        <begin position="227"/>
        <end position="337"/>
    </location>
</feature>
<dbReference type="InterPro" id="IPR023158">
    <property type="entry name" value="YerB-like_sf"/>
</dbReference>
<dbReference type="AlphaFoldDB" id="F8JRL2"/>
<dbReference type="Pfam" id="PF11258">
    <property type="entry name" value="DUF3048"/>
    <property type="match status" value="1"/>
</dbReference>
<dbReference type="Pfam" id="PF17479">
    <property type="entry name" value="DUF3048_C"/>
    <property type="match status" value="1"/>
</dbReference>
<dbReference type="Proteomes" id="UP000007842">
    <property type="component" value="Chromosome"/>
</dbReference>
<dbReference type="eggNOG" id="COG1470">
    <property type="taxonomic scope" value="Bacteria"/>
</dbReference>